<organism evidence="1 2">
    <name type="scientific">Culex pipiens pipiens</name>
    <name type="common">Northern house mosquito</name>
    <dbReference type="NCBI Taxonomy" id="38569"/>
    <lineage>
        <taxon>Eukaryota</taxon>
        <taxon>Metazoa</taxon>
        <taxon>Ecdysozoa</taxon>
        <taxon>Arthropoda</taxon>
        <taxon>Hexapoda</taxon>
        <taxon>Insecta</taxon>
        <taxon>Pterygota</taxon>
        <taxon>Neoptera</taxon>
        <taxon>Endopterygota</taxon>
        <taxon>Diptera</taxon>
        <taxon>Nematocera</taxon>
        <taxon>Culicoidea</taxon>
        <taxon>Culicidae</taxon>
        <taxon>Culicinae</taxon>
        <taxon>Culicini</taxon>
        <taxon>Culex</taxon>
        <taxon>Culex</taxon>
    </lineage>
</organism>
<reference evidence="1 2" key="1">
    <citation type="submission" date="2024-05" db="EMBL/GenBank/DDBJ databases">
        <title>Culex pipiens pipiens assembly and annotation.</title>
        <authorList>
            <person name="Alout H."/>
            <person name="Durand T."/>
        </authorList>
    </citation>
    <scope>NUCLEOTIDE SEQUENCE [LARGE SCALE GENOMIC DNA]</scope>
    <source>
        <strain evidence="1">HA-2024</strain>
        <tissue evidence="1">Whole body</tissue>
    </source>
</reference>
<name>A0ABD1DE04_CULPP</name>
<evidence type="ECO:0000313" key="1">
    <source>
        <dbReference type="EMBL" id="KAL1397772.1"/>
    </source>
</evidence>
<sequence length="20" mass="2373">EVFLETGPVQFRAEGFSRFR</sequence>
<evidence type="ECO:0000313" key="2">
    <source>
        <dbReference type="Proteomes" id="UP001562425"/>
    </source>
</evidence>
<feature type="non-terminal residue" evidence="1">
    <location>
        <position position="1"/>
    </location>
</feature>
<dbReference type="Proteomes" id="UP001562425">
    <property type="component" value="Unassembled WGS sequence"/>
</dbReference>
<gene>
    <name evidence="1" type="ORF">pipiens_009490</name>
</gene>
<dbReference type="EMBL" id="JBEHCU010006151">
    <property type="protein sequence ID" value="KAL1397772.1"/>
    <property type="molecule type" value="Genomic_DNA"/>
</dbReference>
<keyword evidence="2" id="KW-1185">Reference proteome</keyword>
<dbReference type="AlphaFoldDB" id="A0ABD1DE04"/>
<comment type="caution">
    <text evidence="1">The sequence shown here is derived from an EMBL/GenBank/DDBJ whole genome shotgun (WGS) entry which is preliminary data.</text>
</comment>
<protein>
    <submittedName>
        <fullName evidence="1">Uncharacterized protein</fullName>
    </submittedName>
</protein>
<proteinExistence type="predicted"/>
<accession>A0ABD1DE04</accession>